<comment type="caution">
    <text evidence="3">The sequence shown here is derived from an EMBL/GenBank/DDBJ whole genome shotgun (WGS) entry which is preliminary data.</text>
</comment>
<sequence>MKKVLFATTALIATASMAAAEVKISGYGRFGLDYNDRNAVSGTNGIGAPANGISETTITSRLRLQFDMSTETDGGVTLGARFRAQAESRDNVAGTAGFNGARFYASYGGFTLGVGNIIGAIEGMPGLYLETNSAGIGIDGAGFHSLVTNVNNSFFDWDAYDSVGAGANGIEVLYKSGAFAAHISYSETNARAATFRFDPTTGLAVPVPATPRTNRTAANVAYTFGDWTAALAVQSSDRIGEDKTVFTIAGNIGQFGVRFAAADNDGIKKYGIYGNMDIGTASNILLFVTSEDAADAGAIAQGRDNRDSTAGNDTGGEGESYGIHYAYDLGGGASFEAGAVRSSNDQTQVQAGVFFKF</sequence>
<feature type="chain" id="PRO_5047303695" evidence="1">
    <location>
        <begin position="21"/>
        <end position="357"/>
    </location>
</feature>
<dbReference type="SUPFAM" id="SSF56935">
    <property type="entry name" value="Porins"/>
    <property type="match status" value="1"/>
</dbReference>
<feature type="domain" description="Porin" evidence="2">
    <location>
        <begin position="7"/>
        <end position="346"/>
    </location>
</feature>
<name>A0ABV9KHE9_9RHOB</name>
<proteinExistence type="predicted"/>
<evidence type="ECO:0000313" key="4">
    <source>
        <dbReference type="Proteomes" id="UP001595973"/>
    </source>
</evidence>
<dbReference type="InterPro" id="IPR023614">
    <property type="entry name" value="Porin_dom_sf"/>
</dbReference>
<dbReference type="Proteomes" id="UP001595973">
    <property type="component" value="Unassembled WGS sequence"/>
</dbReference>
<keyword evidence="4" id="KW-1185">Reference proteome</keyword>
<organism evidence="3 4">
    <name type="scientific">Seohaeicola nanhaiensis</name>
    <dbReference type="NCBI Taxonomy" id="1387282"/>
    <lineage>
        <taxon>Bacteria</taxon>
        <taxon>Pseudomonadati</taxon>
        <taxon>Pseudomonadota</taxon>
        <taxon>Alphaproteobacteria</taxon>
        <taxon>Rhodobacterales</taxon>
        <taxon>Roseobacteraceae</taxon>
        <taxon>Seohaeicola</taxon>
    </lineage>
</organism>
<evidence type="ECO:0000313" key="3">
    <source>
        <dbReference type="EMBL" id="MFC4668986.1"/>
    </source>
</evidence>
<reference evidence="4" key="1">
    <citation type="journal article" date="2019" name="Int. J. Syst. Evol. Microbiol.">
        <title>The Global Catalogue of Microorganisms (GCM) 10K type strain sequencing project: providing services to taxonomists for standard genome sequencing and annotation.</title>
        <authorList>
            <consortium name="The Broad Institute Genomics Platform"/>
            <consortium name="The Broad Institute Genome Sequencing Center for Infectious Disease"/>
            <person name="Wu L."/>
            <person name="Ma J."/>
        </authorList>
    </citation>
    <scope>NUCLEOTIDE SEQUENCE [LARGE SCALE GENOMIC DNA]</scope>
    <source>
        <strain evidence="4">CGMCC 4.7283</strain>
    </source>
</reference>
<dbReference type="Pfam" id="PF13609">
    <property type="entry name" value="Porin_4"/>
    <property type="match status" value="1"/>
</dbReference>
<gene>
    <name evidence="3" type="ORF">ACFO5X_10510</name>
</gene>
<dbReference type="InterPro" id="IPR033900">
    <property type="entry name" value="Gram_neg_porin_domain"/>
</dbReference>
<dbReference type="EMBL" id="JBHSGI010000009">
    <property type="protein sequence ID" value="MFC4668986.1"/>
    <property type="molecule type" value="Genomic_DNA"/>
</dbReference>
<evidence type="ECO:0000259" key="2">
    <source>
        <dbReference type="Pfam" id="PF13609"/>
    </source>
</evidence>
<dbReference type="RefSeq" id="WP_380717389.1">
    <property type="nucleotide sequence ID" value="NZ_JBHSGI010000009.1"/>
</dbReference>
<dbReference type="Gene3D" id="2.40.160.10">
    <property type="entry name" value="Porin"/>
    <property type="match status" value="1"/>
</dbReference>
<evidence type="ECO:0000256" key="1">
    <source>
        <dbReference type="SAM" id="SignalP"/>
    </source>
</evidence>
<accession>A0ABV9KHE9</accession>
<feature type="signal peptide" evidence="1">
    <location>
        <begin position="1"/>
        <end position="20"/>
    </location>
</feature>
<protein>
    <submittedName>
        <fullName evidence="3">Porin</fullName>
    </submittedName>
</protein>
<keyword evidence="1" id="KW-0732">Signal</keyword>